<keyword evidence="2" id="KW-0812">Transmembrane</keyword>
<organism evidence="3 4">
    <name type="scientific">Cuscuta australis</name>
    <dbReference type="NCBI Taxonomy" id="267555"/>
    <lineage>
        <taxon>Eukaryota</taxon>
        <taxon>Viridiplantae</taxon>
        <taxon>Streptophyta</taxon>
        <taxon>Embryophyta</taxon>
        <taxon>Tracheophyta</taxon>
        <taxon>Spermatophyta</taxon>
        <taxon>Magnoliopsida</taxon>
        <taxon>eudicotyledons</taxon>
        <taxon>Gunneridae</taxon>
        <taxon>Pentapetalae</taxon>
        <taxon>asterids</taxon>
        <taxon>lamiids</taxon>
        <taxon>Solanales</taxon>
        <taxon>Convolvulaceae</taxon>
        <taxon>Cuscuteae</taxon>
        <taxon>Cuscuta</taxon>
        <taxon>Cuscuta subgen. Grammica</taxon>
        <taxon>Cuscuta sect. Cleistogrammica</taxon>
    </lineage>
</organism>
<feature type="compositionally biased region" description="Basic and acidic residues" evidence="1">
    <location>
        <begin position="166"/>
        <end position="186"/>
    </location>
</feature>
<sequence>MDLYSFNNIKAEKVKAMNKYRRMQKATAVFRLVEFCFLVFMFSRFSLRFPRDFKFPEVDFRGILGHLISPRVLFVVGNAIVIVLYRKSKGGSSCSGDGSGEMEKQSISVREEEDGVSPAKCIKKQGRQSISVSGEEEEEEEETPGKRRKMNRSRSEGRSMGAGAEESGRELRRSATTVKCREKEEEGGGGEEEGGGGEEEMSSEEFRKKVEDFIARQQRLLREEEFSTFVSCGK</sequence>
<evidence type="ECO:0000256" key="1">
    <source>
        <dbReference type="SAM" id="MobiDB-lite"/>
    </source>
</evidence>
<evidence type="ECO:0008006" key="5">
    <source>
        <dbReference type="Google" id="ProtNLM"/>
    </source>
</evidence>
<keyword evidence="4" id="KW-1185">Reference proteome</keyword>
<comment type="caution">
    <text evidence="3">The sequence shown here is derived from an EMBL/GenBank/DDBJ whole genome shotgun (WGS) entry which is preliminary data.</text>
</comment>
<evidence type="ECO:0000313" key="4">
    <source>
        <dbReference type="Proteomes" id="UP000249390"/>
    </source>
</evidence>
<dbReference type="PANTHER" id="PTHR33640:SF8">
    <property type="entry name" value="TRANSMEMBRANE PROTEIN"/>
    <property type="match status" value="1"/>
</dbReference>
<feature type="transmembrane region" description="Helical" evidence="2">
    <location>
        <begin position="67"/>
        <end position="85"/>
    </location>
</feature>
<dbReference type="PANTHER" id="PTHR33640">
    <property type="entry name" value="TRANSMEMBRANE PROTEIN"/>
    <property type="match status" value="1"/>
</dbReference>
<feature type="compositionally biased region" description="Acidic residues" evidence="1">
    <location>
        <begin position="187"/>
        <end position="203"/>
    </location>
</feature>
<dbReference type="AlphaFoldDB" id="A0A328D5U5"/>
<feature type="region of interest" description="Disordered" evidence="1">
    <location>
        <begin position="90"/>
        <end position="206"/>
    </location>
</feature>
<dbReference type="EMBL" id="NQVE01000200">
    <property type="protein sequence ID" value="RAL39711.1"/>
    <property type="molecule type" value="Genomic_DNA"/>
</dbReference>
<feature type="transmembrane region" description="Helical" evidence="2">
    <location>
        <begin position="28"/>
        <end position="47"/>
    </location>
</feature>
<evidence type="ECO:0000313" key="3">
    <source>
        <dbReference type="EMBL" id="RAL39711.1"/>
    </source>
</evidence>
<name>A0A328D5U5_9ASTE</name>
<accession>A0A328D5U5</accession>
<evidence type="ECO:0000256" key="2">
    <source>
        <dbReference type="SAM" id="Phobius"/>
    </source>
</evidence>
<gene>
    <name evidence="3" type="ORF">DM860_003244</name>
</gene>
<keyword evidence="2" id="KW-0472">Membrane</keyword>
<keyword evidence="2" id="KW-1133">Transmembrane helix</keyword>
<protein>
    <recommendedName>
        <fullName evidence="5">DUF4408 domain-containing protein</fullName>
    </recommendedName>
</protein>
<dbReference type="Proteomes" id="UP000249390">
    <property type="component" value="Unassembled WGS sequence"/>
</dbReference>
<proteinExistence type="predicted"/>
<reference evidence="3 4" key="1">
    <citation type="submission" date="2018-06" db="EMBL/GenBank/DDBJ databases">
        <title>The Genome of Cuscuta australis (Dodder) Provides Insight into the Evolution of Plant Parasitism.</title>
        <authorList>
            <person name="Liu H."/>
        </authorList>
    </citation>
    <scope>NUCLEOTIDE SEQUENCE [LARGE SCALE GENOMIC DNA]</scope>
    <source>
        <strain evidence="4">cv. Yunnan</strain>
        <tissue evidence="3">Vines</tissue>
    </source>
</reference>